<organism evidence="4 5">
    <name type="scientific">Operophtera brumata</name>
    <name type="common">Winter moth</name>
    <name type="synonym">Phalaena brumata</name>
    <dbReference type="NCBI Taxonomy" id="104452"/>
    <lineage>
        <taxon>Eukaryota</taxon>
        <taxon>Metazoa</taxon>
        <taxon>Ecdysozoa</taxon>
        <taxon>Arthropoda</taxon>
        <taxon>Hexapoda</taxon>
        <taxon>Insecta</taxon>
        <taxon>Pterygota</taxon>
        <taxon>Neoptera</taxon>
        <taxon>Endopterygota</taxon>
        <taxon>Lepidoptera</taxon>
        <taxon>Glossata</taxon>
        <taxon>Ditrysia</taxon>
        <taxon>Geometroidea</taxon>
        <taxon>Geometridae</taxon>
        <taxon>Larentiinae</taxon>
        <taxon>Operophtera</taxon>
    </lineage>
</organism>
<dbReference type="GO" id="GO:0031012">
    <property type="term" value="C:extracellular matrix"/>
    <property type="evidence" value="ECO:0007669"/>
    <property type="project" value="TreeGrafter"/>
</dbReference>
<dbReference type="PROSITE" id="PS00233">
    <property type="entry name" value="CHIT_BIND_RR_1"/>
    <property type="match status" value="1"/>
</dbReference>
<dbReference type="Proteomes" id="UP000037510">
    <property type="component" value="Unassembled WGS sequence"/>
</dbReference>
<dbReference type="InterPro" id="IPR000618">
    <property type="entry name" value="Insect_cuticle"/>
</dbReference>
<dbReference type="PRINTS" id="PR00947">
    <property type="entry name" value="CUTICLE"/>
</dbReference>
<name>A0A0L7K433_OPEBR</name>
<evidence type="ECO:0000256" key="1">
    <source>
        <dbReference type="ARBA" id="ARBA00022460"/>
    </source>
</evidence>
<evidence type="ECO:0000256" key="3">
    <source>
        <dbReference type="PROSITE-ProRule" id="PRU00497"/>
    </source>
</evidence>
<dbReference type="PANTHER" id="PTHR12236:SF75">
    <property type="entry name" value="CUTICULAR PROTEIN 62BB, ISOFORM A"/>
    <property type="match status" value="1"/>
</dbReference>
<dbReference type="InterPro" id="IPR051217">
    <property type="entry name" value="Insect_Cuticle_Struc_Prot"/>
</dbReference>
<keyword evidence="2" id="KW-0732">Signal</keyword>
<accession>A0A0L7K433</accession>
<keyword evidence="1 3" id="KW-0193">Cuticle</keyword>
<dbReference type="STRING" id="104452.A0A0L7K433"/>
<dbReference type="AlphaFoldDB" id="A0A0L7K433"/>
<evidence type="ECO:0000313" key="4">
    <source>
        <dbReference type="EMBL" id="KOB57682.1"/>
    </source>
</evidence>
<comment type="caution">
    <text evidence="4">The sequence shown here is derived from an EMBL/GenBank/DDBJ whole genome shotgun (WGS) entry which is preliminary data.</text>
</comment>
<reference evidence="4 5" key="1">
    <citation type="journal article" date="2015" name="Genome Biol. Evol.">
        <title>The genome of winter moth (Operophtera brumata) provides a genomic perspective on sexual dimorphism and phenology.</title>
        <authorList>
            <person name="Derks M.F."/>
            <person name="Smit S."/>
            <person name="Salis L."/>
            <person name="Schijlen E."/>
            <person name="Bossers A."/>
            <person name="Mateman C."/>
            <person name="Pijl A.S."/>
            <person name="de Ridder D."/>
            <person name="Groenen M.A."/>
            <person name="Visser M.E."/>
            <person name="Megens H.J."/>
        </authorList>
    </citation>
    <scope>NUCLEOTIDE SEQUENCE [LARGE SCALE GENOMIC DNA]</scope>
    <source>
        <strain evidence="4">WM2013NL</strain>
        <tissue evidence="4">Head and thorax</tissue>
    </source>
</reference>
<dbReference type="GO" id="GO:0042302">
    <property type="term" value="F:structural constituent of cuticle"/>
    <property type="evidence" value="ECO:0007669"/>
    <property type="project" value="UniProtKB-UniRule"/>
</dbReference>
<dbReference type="InterPro" id="IPR031311">
    <property type="entry name" value="CHIT_BIND_RR_consensus"/>
</dbReference>
<dbReference type="PROSITE" id="PS51155">
    <property type="entry name" value="CHIT_BIND_RR_2"/>
    <property type="match status" value="1"/>
</dbReference>
<dbReference type="GO" id="GO:0005615">
    <property type="term" value="C:extracellular space"/>
    <property type="evidence" value="ECO:0007669"/>
    <property type="project" value="TreeGrafter"/>
</dbReference>
<dbReference type="EMBL" id="JTDY01011020">
    <property type="protein sequence ID" value="KOB57682.1"/>
    <property type="molecule type" value="Genomic_DNA"/>
</dbReference>
<evidence type="ECO:0000313" key="5">
    <source>
        <dbReference type="Proteomes" id="UP000037510"/>
    </source>
</evidence>
<evidence type="ECO:0000256" key="2">
    <source>
        <dbReference type="ARBA" id="ARBA00022729"/>
    </source>
</evidence>
<protein>
    <submittedName>
        <fullName evidence="4">Putative cuticle protein</fullName>
    </submittedName>
</protein>
<sequence length="155" mass="17452">MSLRDWKRLPATFCVIVRDPPHSATDYKYSYDIDDPTTGDSKSQHEVRQGDIVSGAYSFVGPDGTRRIVEYTADSKHGFQASIREEQVEETSPQPLKEKLPYVSKSRFDTMPVYSLEAARLPLQDDADSPGKTQVKCTMDKEATIDDLQILDDCT</sequence>
<gene>
    <name evidence="4" type="ORF">OBRU01_25683</name>
</gene>
<keyword evidence="5" id="KW-1185">Reference proteome</keyword>
<proteinExistence type="predicted"/>
<dbReference type="PANTHER" id="PTHR12236">
    <property type="entry name" value="STRUCTURAL CONTITUENT OF CUTICLE"/>
    <property type="match status" value="1"/>
</dbReference>
<dbReference type="Pfam" id="PF00379">
    <property type="entry name" value="Chitin_bind_4"/>
    <property type="match status" value="1"/>
</dbReference>